<sequence length="566" mass="63807">MHNAGTVVLRSASSCLHFSSYQLLPRPFQSGSCPSPTSILKRLCTSNLPSNTAFATIHHGVQRRAFSQSFRTSFWTSPVLQLLKPYGSGDKPERGLKFDSGDLSSAKLDRIFRRNAPPTRVGNRLLRILHGRRTDGTLDLPLPRDLEEDLEDYPEAVDAGLRYLRKAVPMDEDAAIMARIEREEAATEKDNPSELMQRGQDLGLYRGPQSGHFHAELSDRKGDVYGRSELDRMRAENIARAEEEEREMEEQINKQTVKAQEEQTKALAQRPDQGLTSAQEVRPPNEFEKWRLKARNRASTKMTEESPEITQMPFLKRVLPSFILASVLTTGCYFLSQYWERPQNVERFMPNVSLSWATISTIIGLNVAVFFAWRWPGCWVALNKYFINVPAYPYALSLLGSMFSHQTLGHLVMNMIPLAMFGLPLHEEVGRGTFLAIYFASGLVGGFASLTRYAVQRVFAVTTLGASGGVFGVVAAYLVLHAEGKFSLILLPKELTEKLNLEGLTLLGLLFLSQLYGFFRPARTISYTDHLFGMMVGTGSALWWKNSQQRRRDAQRKGFWNRGLGR</sequence>
<dbReference type="GO" id="GO:0006465">
    <property type="term" value="P:signal peptide processing"/>
    <property type="evidence" value="ECO:0007669"/>
    <property type="project" value="TreeGrafter"/>
</dbReference>
<organism evidence="10 11">
    <name type="scientific">Exophiala bonariae</name>
    <dbReference type="NCBI Taxonomy" id="1690606"/>
    <lineage>
        <taxon>Eukaryota</taxon>
        <taxon>Fungi</taxon>
        <taxon>Dikarya</taxon>
        <taxon>Ascomycota</taxon>
        <taxon>Pezizomycotina</taxon>
        <taxon>Eurotiomycetes</taxon>
        <taxon>Chaetothyriomycetidae</taxon>
        <taxon>Chaetothyriales</taxon>
        <taxon>Herpotrichiellaceae</taxon>
        <taxon>Exophiala</taxon>
    </lineage>
</organism>
<accession>A0AAV9NJU2</accession>
<dbReference type="InterPro" id="IPR022764">
    <property type="entry name" value="Peptidase_S54_rhomboid_dom"/>
</dbReference>
<feature type="transmembrane region" description="Helical" evidence="8">
    <location>
        <begin position="434"/>
        <end position="453"/>
    </location>
</feature>
<feature type="transmembrane region" description="Helical" evidence="8">
    <location>
        <begin position="348"/>
        <end position="371"/>
    </location>
</feature>
<gene>
    <name evidence="10" type="ORF">LTR84_009844</name>
</gene>
<protein>
    <recommendedName>
        <fullName evidence="9">Peptidase S54 rhomboid domain-containing protein</fullName>
    </recommendedName>
</protein>
<feature type="region of interest" description="Disordered" evidence="7">
    <location>
        <begin position="240"/>
        <end position="281"/>
    </location>
</feature>
<dbReference type="RefSeq" id="XP_064709782.1">
    <property type="nucleotide sequence ID" value="XM_064853383.1"/>
</dbReference>
<reference evidence="10 11" key="1">
    <citation type="submission" date="2023-08" db="EMBL/GenBank/DDBJ databases">
        <title>Black Yeasts Isolated from many extreme environments.</title>
        <authorList>
            <person name="Coleine C."/>
            <person name="Stajich J.E."/>
            <person name="Selbmann L."/>
        </authorList>
    </citation>
    <scope>NUCLEOTIDE SEQUENCE [LARGE SCALE GENOMIC DNA]</scope>
    <source>
        <strain evidence="10 11">CCFEE 5792</strain>
    </source>
</reference>
<dbReference type="SUPFAM" id="SSF144091">
    <property type="entry name" value="Rhomboid-like"/>
    <property type="match status" value="1"/>
</dbReference>
<feature type="transmembrane region" description="Helical" evidence="8">
    <location>
        <begin position="501"/>
        <end position="519"/>
    </location>
</feature>
<dbReference type="Gene3D" id="1.20.1540.10">
    <property type="entry name" value="Rhomboid-like"/>
    <property type="match status" value="1"/>
</dbReference>
<dbReference type="AlphaFoldDB" id="A0AAV9NJU2"/>
<dbReference type="GO" id="GO:0016020">
    <property type="term" value="C:membrane"/>
    <property type="evidence" value="ECO:0007669"/>
    <property type="project" value="UniProtKB-SubCell"/>
</dbReference>
<evidence type="ECO:0000256" key="2">
    <source>
        <dbReference type="ARBA" id="ARBA00009045"/>
    </source>
</evidence>
<dbReference type="Pfam" id="PF01694">
    <property type="entry name" value="Rhomboid"/>
    <property type="match status" value="1"/>
</dbReference>
<keyword evidence="6 8" id="KW-0472">Membrane</keyword>
<name>A0AAV9NJU2_9EURO</name>
<comment type="subcellular location">
    <subcellularLocation>
        <location evidence="1">Membrane</location>
        <topology evidence="1">Multi-pass membrane protein</topology>
    </subcellularLocation>
</comment>
<dbReference type="PANTHER" id="PTHR43731:SF14">
    <property type="entry name" value="PRESENILIN-ASSOCIATED RHOMBOID-LIKE PROTEIN, MITOCHONDRIAL"/>
    <property type="match status" value="1"/>
</dbReference>
<feature type="transmembrane region" description="Helical" evidence="8">
    <location>
        <begin position="318"/>
        <end position="336"/>
    </location>
</feature>
<evidence type="ECO:0000313" key="10">
    <source>
        <dbReference type="EMBL" id="KAK5059961.1"/>
    </source>
</evidence>
<dbReference type="InterPro" id="IPR050925">
    <property type="entry name" value="Rhomboid_protease_S54"/>
</dbReference>
<keyword evidence="3 8" id="KW-0812">Transmembrane</keyword>
<proteinExistence type="inferred from homology"/>
<evidence type="ECO:0000259" key="9">
    <source>
        <dbReference type="Pfam" id="PF01694"/>
    </source>
</evidence>
<dbReference type="InterPro" id="IPR035952">
    <property type="entry name" value="Rhomboid-like_sf"/>
</dbReference>
<dbReference type="Proteomes" id="UP001358417">
    <property type="component" value="Unassembled WGS sequence"/>
</dbReference>
<feature type="domain" description="Peptidase S54 rhomboid" evidence="9">
    <location>
        <begin position="397"/>
        <end position="539"/>
    </location>
</feature>
<comment type="similarity">
    <text evidence="2">Belongs to the peptidase S54 family.</text>
</comment>
<evidence type="ECO:0000256" key="5">
    <source>
        <dbReference type="ARBA" id="ARBA00022989"/>
    </source>
</evidence>
<feature type="transmembrane region" description="Helical" evidence="8">
    <location>
        <begin position="391"/>
        <end position="413"/>
    </location>
</feature>
<dbReference type="GO" id="GO:0004252">
    <property type="term" value="F:serine-type endopeptidase activity"/>
    <property type="evidence" value="ECO:0007669"/>
    <property type="project" value="InterPro"/>
</dbReference>
<keyword evidence="5 8" id="KW-1133">Transmembrane helix</keyword>
<comment type="caution">
    <text evidence="10">The sequence shown here is derived from an EMBL/GenBank/DDBJ whole genome shotgun (WGS) entry which is preliminary data.</text>
</comment>
<feature type="transmembrane region" description="Helical" evidence="8">
    <location>
        <begin position="459"/>
        <end position="480"/>
    </location>
</feature>
<dbReference type="EMBL" id="JAVRRD010000004">
    <property type="protein sequence ID" value="KAK5059961.1"/>
    <property type="molecule type" value="Genomic_DNA"/>
</dbReference>
<evidence type="ECO:0000256" key="8">
    <source>
        <dbReference type="SAM" id="Phobius"/>
    </source>
</evidence>
<evidence type="ECO:0000256" key="1">
    <source>
        <dbReference type="ARBA" id="ARBA00004141"/>
    </source>
</evidence>
<evidence type="ECO:0000313" key="11">
    <source>
        <dbReference type="Proteomes" id="UP001358417"/>
    </source>
</evidence>
<evidence type="ECO:0000256" key="7">
    <source>
        <dbReference type="SAM" id="MobiDB-lite"/>
    </source>
</evidence>
<evidence type="ECO:0000256" key="6">
    <source>
        <dbReference type="ARBA" id="ARBA00023136"/>
    </source>
</evidence>
<evidence type="ECO:0000256" key="4">
    <source>
        <dbReference type="ARBA" id="ARBA00022801"/>
    </source>
</evidence>
<evidence type="ECO:0000256" key="3">
    <source>
        <dbReference type="ARBA" id="ARBA00022692"/>
    </source>
</evidence>
<keyword evidence="4" id="KW-0378">Hydrolase</keyword>
<dbReference type="GeneID" id="89978002"/>
<keyword evidence="11" id="KW-1185">Reference proteome</keyword>
<dbReference type="PANTHER" id="PTHR43731">
    <property type="entry name" value="RHOMBOID PROTEASE"/>
    <property type="match status" value="1"/>
</dbReference>